<dbReference type="GeneID" id="24107882"/>
<protein>
    <submittedName>
        <fullName evidence="1">Lysophospholipase 3</fullName>
    </submittedName>
</protein>
<organism evidence="1 2">
    <name type="scientific">Pseudozyma hubeiensis (strain SY62)</name>
    <name type="common">Yeast</name>
    <dbReference type="NCBI Taxonomy" id="1305764"/>
    <lineage>
        <taxon>Eukaryota</taxon>
        <taxon>Fungi</taxon>
        <taxon>Dikarya</taxon>
        <taxon>Basidiomycota</taxon>
        <taxon>Ustilaginomycotina</taxon>
        <taxon>Ustilaginomycetes</taxon>
        <taxon>Ustilaginales</taxon>
        <taxon>Ustilaginaceae</taxon>
        <taxon>Pseudozyma</taxon>
    </lineage>
</organism>
<reference evidence="2" key="1">
    <citation type="journal article" date="2013" name="Genome Announc.">
        <title>Draft genome sequence of the basidiomycetous yeast-like fungus Pseudozyma hubeiensis SY62, which produces an abundant amount of the biosurfactant mannosylerythritol lipids.</title>
        <authorList>
            <person name="Konishi M."/>
            <person name="Hatada Y."/>
            <person name="Horiuchi J."/>
        </authorList>
    </citation>
    <scope>NUCLEOTIDE SEQUENCE [LARGE SCALE GENOMIC DNA]</scope>
    <source>
        <strain evidence="2">SY62</strain>
    </source>
</reference>
<name>R9P1B5_PSEHS</name>
<dbReference type="HOGENOM" id="CLU_1886661_0_0_1"/>
<evidence type="ECO:0000313" key="1">
    <source>
        <dbReference type="EMBL" id="GAC95016.1"/>
    </source>
</evidence>
<dbReference type="EMBL" id="DF238790">
    <property type="protein sequence ID" value="GAC95016.1"/>
    <property type="molecule type" value="Genomic_DNA"/>
</dbReference>
<gene>
    <name evidence="1" type="ORF">PHSY_002591</name>
</gene>
<dbReference type="AlphaFoldDB" id="R9P1B5"/>
<proteinExistence type="predicted"/>
<accession>R9P1B5</accession>
<dbReference type="RefSeq" id="XP_012188603.1">
    <property type="nucleotide sequence ID" value="XM_012333213.1"/>
</dbReference>
<sequence length="135" mass="15386">MSRKGFAKQRGLTKLERSLNLASALSEFDSRSCHRAACGRLMSTLPAEKILLPESKGHLSCTYRNHRANNEHDRWPRWCQFESEAKTVDPSVRRVAVSVPMLKLRRSSWERVLHAGASRAQKASLRLDSEQEQPT</sequence>
<evidence type="ECO:0000313" key="2">
    <source>
        <dbReference type="Proteomes" id="UP000014071"/>
    </source>
</evidence>
<dbReference type="Proteomes" id="UP000014071">
    <property type="component" value="Unassembled WGS sequence"/>
</dbReference>
<keyword evidence="2" id="KW-1185">Reference proteome</keyword>